<comment type="caution">
    <text evidence="2">The sequence shown here is derived from an EMBL/GenBank/DDBJ whole genome shotgun (WGS) entry which is preliminary data.</text>
</comment>
<dbReference type="Pfam" id="PF12840">
    <property type="entry name" value="HTH_20"/>
    <property type="match status" value="1"/>
</dbReference>
<dbReference type="PRINTS" id="PR00778">
    <property type="entry name" value="HTHARSR"/>
</dbReference>
<dbReference type="NCBIfam" id="NF033788">
    <property type="entry name" value="HTH_metalloreg"/>
    <property type="match status" value="1"/>
</dbReference>
<evidence type="ECO:0000313" key="3">
    <source>
        <dbReference type="Proteomes" id="UP000319255"/>
    </source>
</evidence>
<dbReference type="InterPro" id="IPR011991">
    <property type="entry name" value="ArsR-like_HTH"/>
</dbReference>
<dbReference type="PANTHER" id="PTHR38600">
    <property type="entry name" value="TRANSCRIPTIONAL REGULATORY PROTEIN"/>
    <property type="match status" value="1"/>
</dbReference>
<dbReference type="InterPro" id="IPR001845">
    <property type="entry name" value="HTH_ArsR_DNA-bd_dom"/>
</dbReference>
<dbReference type="PROSITE" id="PS50987">
    <property type="entry name" value="HTH_ARSR_2"/>
    <property type="match status" value="1"/>
</dbReference>
<dbReference type="InterPro" id="IPR036390">
    <property type="entry name" value="WH_DNA-bd_sf"/>
</dbReference>
<dbReference type="SMART" id="SM00418">
    <property type="entry name" value="HTH_ARSR"/>
    <property type="match status" value="1"/>
</dbReference>
<dbReference type="InterPro" id="IPR036388">
    <property type="entry name" value="WH-like_DNA-bd_sf"/>
</dbReference>
<dbReference type="RefSeq" id="WP_140453453.1">
    <property type="nucleotide sequence ID" value="NZ_VFRP01000004.1"/>
</dbReference>
<dbReference type="GO" id="GO:0003700">
    <property type="term" value="F:DNA-binding transcription factor activity"/>
    <property type="evidence" value="ECO:0007669"/>
    <property type="project" value="InterPro"/>
</dbReference>
<dbReference type="AlphaFoldDB" id="A0A501WYT6"/>
<dbReference type="CDD" id="cd00090">
    <property type="entry name" value="HTH_ARSR"/>
    <property type="match status" value="1"/>
</dbReference>
<reference evidence="2 3" key="1">
    <citation type="submission" date="2019-06" db="EMBL/GenBank/DDBJ databases">
        <title>A novel bacterium of genus Amaricoccus, isolated from marine sediment.</title>
        <authorList>
            <person name="Huang H."/>
            <person name="Mo K."/>
            <person name="Hu Y."/>
        </authorList>
    </citation>
    <scope>NUCLEOTIDE SEQUENCE [LARGE SCALE GENOMIC DNA]</scope>
    <source>
        <strain evidence="2 3">HB172011</strain>
    </source>
</reference>
<name>A0A501WYT6_9RHOB</name>
<feature type="domain" description="HTH arsR-type" evidence="1">
    <location>
        <begin position="1"/>
        <end position="97"/>
    </location>
</feature>
<dbReference type="SUPFAM" id="SSF46785">
    <property type="entry name" value="Winged helix' DNA-binding domain"/>
    <property type="match status" value="1"/>
</dbReference>
<keyword evidence="3" id="KW-1185">Reference proteome</keyword>
<accession>A0A501WYT6</accession>
<gene>
    <name evidence="2" type="ORF">FJM51_07255</name>
</gene>
<dbReference type="PANTHER" id="PTHR38600:SF2">
    <property type="entry name" value="SLL0088 PROTEIN"/>
    <property type="match status" value="1"/>
</dbReference>
<dbReference type="Proteomes" id="UP000319255">
    <property type="component" value="Unassembled WGS sequence"/>
</dbReference>
<sequence>MRDAEELDLDRVFAALADPTRRAILTALLAGEASVSDLAAPFDISLAGVSKHLQILARAGLVSQVRAGREKTCRLEPDALNAAAIWMRGFGGFEGVDLDAVERILEGLIGEDGERAFLPGED</sequence>
<protein>
    <submittedName>
        <fullName evidence="2">Winged helix-turn-helix transcriptional regulator</fullName>
    </submittedName>
</protein>
<proteinExistence type="predicted"/>
<evidence type="ECO:0000259" key="1">
    <source>
        <dbReference type="PROSITE" id="PS50987"/>
    </source>
</evidence>
<organism evidence="2 3">
    <name type="scientific">Amaricoccus solimangrovi</name>
    <dbReference type="NCBI Taxonomy" id="2589815"/>
    <lineage>
        <taxon>Bacteria</taxon>
        <taxon>Pseudomonadati</taxon>
        <taxon>Pseudomonadota</taxon>
        <taxon>Alphaproteobacteria</taxon>
        <taxon>Rhodobacterales</taxon>
        <taxon>Paracoccaceae</taxon>
        <taxon>Amaricoccus</taxon>
    </lineage>
</organism>
<dbReference type="OrthoDB" id="9790747at2"/>
<evidence type="ECO:0000313" key="2">
    <source>
        <dbReference type="EMBL" id="TPE52211.1"/>
    </source>
</evidence>
<dbReference type="Gene3D" id="1.10.10.10">
    <property type="entry name" value="Winged helix-like DNA-binding domain superfamily/Winged helix DNA-binding domain"/>
    <property type="match status" value="1"/>
</dbReference>
<dbReference type="EMBL" id="VFRP01000004">
    <property type="protein sequence ID" value="TPE52211.1"/>
    <property type="molecule type" value="Genomic_DNA"/>
</dbReference>